<evidence type="ECO:0000313" key="2">
    <source>
        <dbReference type="EMBL" id="MCD1295542.1"/>
    </source>
</evidence>
<feature type="transmembrane region" description="Helical" evidence="1">
    <location>
        <begin position="194"/>
        <end position="214"/>
    </location>
</feature>
<evidence type="ECO:0000313" key="3">
    <source>
        <dbReference type="Proteomes" id="UP001320159"/>
    </source>
</evidence>
<name>A0AAP2W6Q5_9EURY</name>
<dbReference type="RefSeq" id="WP_230742398.1">
    <property type="nucleotide sequence ID" value="NZ_PGCK01000009.1"/>
</dbReference>
<dbReference type="Proteomes" id="UP001320159">
    <property type="component" value="Unassembled WGS sequence"/>
</dbReference>
<feature type="transmembrane region" description="Helical" evidence="1">
    <location>
        <begin position="82"/>
        <end position="103"/>
    </location>
</feature>
<dbReference type="AlphaFoldDB" id="A0AAP2W6Q5"/>
<feature type="transmembrane region" description="Helical" evidence="1">
    <location>
        <begin position="124"/>
        <end position="150"/>
    </location>
</feature>
<evidence type="ECO:0008006" key="4">
    <source>
        <dbReference type="Google" id="ProtNLM"/>
    </source>
</evidence>
<evidence type="ECO:0000256" key="1">
    <source>
        <dbReference type="SAM" id="Phobius"/>
    </source>
</evidence>
<accession>A0AAP2W6Q5</accession>
<comment type="caution">
    <text evidence="2">The sequence shown here is derived from an EMBL/GenBank/DDBJ whole genome shotgun (WGS) entry which is preliminary data.</text>
</comment>
<keyword evidence="3" id="KW-1185">Reference proteome</keyword>
<feature type="transmembrane region" description="Helical" evidence="1">
    <location>
        <begin position="242"/>
        <end position="262"/>
    </location>
</feature>
<dbReference type="PANTHER" id="PTHR43471">
    <property type="entry name" value="ABC TRANSPORTER PERMEASE"/>
    <property type="match status" value="1"/>
</dbReference>
<keyword evidence="1" id="KW-0812">Transmembrane</keyword>
<dbReference type="PANTHER" id="PTHR43471:SF12">
    <property type="entry name" value="HYPOTHETICAL MEMBRANE PROTEIN, CONSERVED"/>
    <property type="match status" value="1"/>
</dbReference>
<feature type="transmembrane region" description="Helical" evidence="1">
    <location>
        <begin position="39"/>
        <end position="62"/>
    </location>
</feature>
<sequence>MSENGLQLIKENGWRCGLSNMLRKENGRWWGTKKWIIQAILWTFIVNGMLAMILFLVAGTVATQTGTVLTTGEKIEMGMQGFFNVAGLGFAMGAAILTHDIIISERETGTAAWIMSKPVSRKAFIISKFAANAIALLSILIFLQGAIAYGQFSIVNGAPMPVIPFITAMGVLALICLFYVALMFMVGTLTTSRGLALGVSLGIIFAGQIIPSIIKETVYVTPWALSNIANAIMAGSPLPAELLAPIFVTMALSVIFLGYSMWKFEIIEL</sequence>
<dbReference type="GO" id="GO:0005886">
    <property type="term" value="C:plasma membrane"/>
    <property type="evidence" value="ECO:0007669"/>
    <property type="project" value="UniProtKB-SubCell"/>
</dbReference>
<dbReference type="GO" id="GO:0140359">
    <property type="term" value="F:ABC-type transporter activity"/>
    <property type="evidence" value="ECO:0007669"/>
    <property type="project" value="InterPro"/>
</dbReference>
<dbReference type="Pfam" id="PF12679">
    <property type="entry name" value="ABC2_membrane_2"/>
    <property type="match status" value="1"/>
</dbReference>
<gene>
    <name evidence="2" type="ORF">CUJ83_11080</name>
</gene>
<organism evidence="2 3">
    <name type="scientific">Methanooceanicella nereidis</name>
    <dbReference type="NCBI Taxonomy" id="2052831"/>
    <lineage>
        <taxon>Archaea</taxon>
        <taxon>Methanobacteriati</taxon>
        <taxon>Methanobacteriota</taxon>
        <taxon>Stenosarchaea group</taxon>
        <taxon>Methanomicrobia</taxon>
        <taxon>Methanocellales</taxon>
        <taxon>Methanocellaceae</taxon>
        <taxon>Methanooceanicella</taxon>
    </lineage>
</organism>
<protein>
    <recommendedName>
        <fullName evidence="4">ABC-2 type transport system permease protein</fullName>
    </recommendedName>
</protein>
<proteinExistence type="predicted"/>
<feature type="transmembrane region" description="Helical" evidence="1">
    <location>
        <begin position="162"/>
        <end position="182"/>
    </location>
</feature>
<dbReference type="EMBL" id="PGCK01000009">
    <property type="protein sequence ID" value="MCD1295542.1"/>
    <property type="molecule type" value="Genomic_DNA"/>
</dbReference>
<keyword evidence="1" id="KW-1133">Transmembrane helix</keyword>
<reference evidence="2 3" key="1">
    <citation type="submission" date="2017-11" db="EMBL/GenBank/DDBJ databases">
        <title>Isolation and Characterization of Family Methanocellaceae Species from Potential Methane Hydrate Area Offshore Southwestern Taiwan.</title>
        <authorList>
            <person name="Zhang W.-L."/>
            <person name="Chen W.-C."/>
            <person name="Lai M.-C."/>
            <person name="Chen S.-C."/>
        </authorList>
    </citation>
    <scope>NUCLEOTIDE SEQUENCE [LARGE SCALE GENOMIC DNA]</scope>
    <source>
        <strain evidence="2 3">CWC-04</strain>
    </source>
</reference>
<keyword evidence="1" id="KW-0472">Membrane</keyword>